<dbReference type="Proteomes" id="UP000659172">
    <property type="component" value="Unassembled WGS sequence"/>
</dbReference>
<gene>
    <name evidence="1" type="ORF">HV823_12485</name>
</gene>
<dbReference type="EMBL" id="JABXYK010000006">
    <property type="protein sequence ID" value="NVP56069.1"/>
    <property type="molecule type" value="Genomic_DNA"/>
</dbReference>
<dbReference type="RefSeq" id="WP_176950036.1">
    <property type="nucleotide sequence ID" value="NZ_JABXYK010000006.1"/>
</dbReference>
<keyword evidence="2" id="KW-1185">Reference proteome</keyword>
<protein>
    <submittedName>
        <fullName evidence="1">Uncharacterized protein</fullName>
    </submittedName>
</protein>
<organism evidence="1 2">
    <name type="scientific">Mycoplana rhizolycopersici</name>
    <dbReference type="NCBI Taxonomy" id="2746702"/>
    <lineage>
        <taxon>Bacteria</taxon>
        <taxon>Pseudomonadati</taxon>
        <taxon>Pseudomonadota</taxon>
        <taxon>Alphaproteobacteria</taxon>
        <taxon>Hyphomicrobiales</taxon>
        <taxon>Rhizobiaceae</taxon>
        <taxon>Mycoplana</taxon>
    </lineage>
</organism>
<evidence type="ECO:0000313" key="2">
    <source>
        <dbReference type="Proteomes" id="UP000659172"/>
    </source>
</evidence>
<comment type="caution">
    <text evidence="1">The sequence shown here is derived from an EMBL/GenBank/DDBJ whole genome shotgun (WGS) entry which is preliminary data.</text>
</comment>
<evidence type="ECO:0000313" key="1">
    <source>
        <dbReference type="EMBL" id="NVP56069.1"/>
    </source>
</evidence>
<proteinExistence type="predicted"/>
<reference evidence="1 2" key="1">
    <citation type="submission" date="2020-06" db="EMBL/GenBank/DDBJ databases">
        <title>Rhizobium sp.nov. isolated from the tomato plant.</title>
        <authorList>
            <person name="Thin K.K."/>
            <person name="Zhang X."/>
            <person name="He S."/>
        </authorList>
    </citation>
    <scope>NUCLEOTIDE SEQUENCE [LARGE SCALE GENOMIC DNA]</scope>
    <source>
        <strain evidence="1 2">DBTS2</strain>
    </source>
</reference>
<name>A0ABX2QIA4_9HYPH</name>
<sequence length="71" mass="7994">MTSSLNHRRPSRLLTANEAEICLELWATKRFDTFDIARLLCVGEDAVARTIQAARDIARQMRAHTPARGEA</sequence>
<accession>A0ABX2QIA4</accession>